<dbReference type="EMBL" id="WNDP01000004">
    <property type="protein sequence ID" value="KAF1028003.1"/>
    <property type="molecule type" value="Genomic_DNA"/>
</dbReference>
<proteinExistence type="predicted"/>
<dbReference type="Proteomes" id="UP000490535">
    <property type="component" value="Unassembled WGS sequence"/>
</dbReference>
<accession>A0A833PI86</accession>
<reference evidence="2" key="1">
    <citation type="journal article" date="2020" name="MBio">
        <title>Horizontal gene transfer to a defensive symbiont with a reduced genome amongst a multipartite beetle microbiome.</title>
        <authorList>
            <person name="Waterworth S.C."/>
            <person name="Florez L.V."/>
            <person name="Rees E.R."/>
            <person name="Hertweck C."/>
            <person name="Kaltenpoth M."/>
            <person name="Kwan J.C."/>
        </authorList>
    </citation>
    <scope>NUCLEOTIDE SEQUENCE [LARGE SCALE GENOMIC DNA]</scope>
</reference>
<name>A0A833PI86_ACIBZ</name>
<evidence type="ECO:0000313" key="1">
    <source>
        <dbReference type="EMBL" id="KAF1028003.1"/>
    </source>
</evidence>
<organism evidence="1 2">
    <name type="scientific">Acinetobacter bereziniae</name>
    <name type="common">Acinetobacter genomosp. 10</name>
    <dbReference type="NCBI Taxonomy" id="106648"/>
    <lineage>
        <taxon>Bacteria</taxon>
        <taxon>Pseudomonadati</taxon>
        <taxon>Pseudomonadota</taxon>
        <taxon>Gammaproteobacteria</taxon>
        <taxon>Moraxellales</taxon>
        <taxon>Moraxellaceae</taxon>
        <taxon>Acinetobacter</taxon>
    </lineage>
</organism>
<evidence type="ECO:0000313" key="2">
    <source>
        <dbReference type="Proteomes" id="UP000490535"/>
    </source>
</evidence>
<dbReference type="RefSeq" id="WP_262469301.1">
    <property type="nucleotide sequence ID" value="NZ_BKEF01000013.1"/>
</dbReference>
<comment type="caution">
    <text evidence="1">The sequence shown here is derived from an EMBL/GenBank/DDBJ whole genome shotgun (WGS) entry which is preliminary data.</text>
</comment>
<gene>
    <name evidence="1" type="ORF">GAK29_00302</name>
</gene>
<sequence>MNDTVLQRCVFILTDLGLLQVMNLAFGSKSATVCVEMMVG</sequence>
<dbReference type="AlphaFoldDB" id="A0A833PI86"/>
<protein>
    <submittedName>
        <fullName evidence="1">Uncharacterized protein</fullName>
    </submittedName>
</protein>